<feature type="domain" description="Outer membrane protein beta-barrel" evidence="5">
    <location>
        <begin position="90"/>
        <end position="289"/>
    </location>
</feature>
<comment type="caution">
    <text evidence="6">The sequence shown here is derived from an EMBL/GenBank/DDBJ whole genome shotgun (WGS) entry which is preliminary data.</text>
</comment>
<proteinExistence type="inferred from homology"/>
<evidence type="ECO:0000313" key="7">
    <source>
        <dbReference type="Proteomes" id="UP000238137"/>
    </source>
</evidence>
<reference evidence="6" key="1">
    <citation type="submission" date="2018-05" db="EMBL/GenBank/DDBJ databases">
        <title>Reclassification of Methylarcula marina and Methylarcula terricola as Paracoccus methylarcula sp.nov., comb.nov. and Paracoccus terricola comb.nov.</title>
        <authorList>
            <person name="Shmareva M.N."/>
            <person name="Doronina N.V."/>
            <person name="Vasilenko O.V."/>
            <person name="Tarlachkov S.V."/>
            <person name="Trotsenko Y.A."/>
        </authorList>
    </citation>
    <scope>NUCLEOTIDE SEQUENCE [LARGE SCALE GENOMIC DNA]</scope>
    <source>
        <strain evidence="6">VKM B-2159</strain>
    </source>
</reference>
<dbReference type="Pfam" id="PF13505">
    <property type="entry name" value="OMP_b-brl"/>
    <property type="match status" value="1"/>
</dbReference>
<dbReference type="InterPro" id="IPR011250">
    <property type="entry name" value="OMP/PagP_B-barrel"/>
</dbReference>
<dbReference type="AlphaFoldDB" id="A0A3R7P4L5"/>
<dbReference type="Proteomes" id="UP000238137">
    <property type="component" value="Unassembled WGS sequence"/>
</dbReference>
<comment type="similarity">
    <text evidence="4">Belongs to the Omp25/RopB family.</text>
</comment>
<dbReference type="EMBL" id="PXNQ02000005">
    <property type="protein sequence ID" value="RNF34622.1"/>
    <property type="molecule type" value="Genomic_DNA"/>
</dbReference>
<dbReference type="SUPFAM" id="SSF56925">
    <property type="entry name" value="OMPA-like"/>
    <property type="match status" value="1"/>
</dbReference>
<dbReference type="PANTHER" id="PTHR34001:SF3">
    <property type="entry name" value="BLL7405 PROTEIN"/>
    <property type="match status" value="1"/>
</dbReference>
<evidence type="ECO:0000256" key="3">
    <source>
        <dbReference type="ARBA" id="ARBA00023136"/>
    </source>
</evidence>
<dbReference type="GO" id="GO:0019867">
    <property type="term" value="C:outer membrane"/>
    <property type="evidence" value="ECO:0007669"/>
    <property type="project" value="InterPro"/>
</dbReference>
<evidence type="ECO:0000256" key="2">
    <source>
        <dbReference type="ARBA" id="ARBA00022729"/>
    </source>
</evidence>
<accession>A0A3R7P4L5</accession>
<keyword evidence="7" id="KW-1185">Reference proteome</keyword>
<comment type="subcellular location">
    <subcellularLocation>
        <location evidence="1">Membrane</location>
    </subcellularLocation>
</comment>
<keyword evidence="3" id="KW-0472">Membrane</keyword>
<name>A0A3R7P4L5_9RHOB</name>
<dbReference type="InterPro" id="IPR006315">
    <property type="entry name" value="OM_autotransptr_brl_dom"/>
</dbReference>
<dbReference type="PANTHER" id="PTHR34001">
    <property type="entry name" value="BLL7405 PROTEIN"/>
    <property type="match status" value="1"/>
</dbReference>
<evidence type="ECO:0000259" key="5">
    <source>
        <dbReference type="Pfam" id="PF13505"/>
    </source>
</evidence>
<evidence type="ECO:0000313" key="6">
    <source>
        <dbReference type="EMBL" id="RNF34622.1"/>
    </source>
</evidence>
<dbReference type="InterPro" id="IPR027385">
    <property type="entry name" value="Beta-barrel_OMP"/>
</dbReference>
<gene>
    <name evidence="6" type="ORF">A7A09_009345</name>
</gene>
<keyword evidence="2" id="KW-0732">Signal</keyword>
<sequence length="289" mass="31050">MPVVEFAAIARLQFAFAGRYLPLPCRHVCGKCVACGTLEYWRFEMRGKFLATVCAVSSVTTLISGVAYAGGFVAPVIEPTPVVVEPTPVSDWAGAYVGGSLGYVLGSDDSVGFENSDTGARDTDLGDLDLKGVNAGLHAGYRWQKDKWVFGPELGIEGGSVDASENISPFGTDSEIESELNYLVSLRMKTGYEVSPNTLVYGTFGVAHGDFDYTLSDASSSQTKGFSDTGVAAGLGVERKLNENLSMFAEWEYRHFGKTDVAFDTDAGTLSTRATPKHHNVKVGVNYRF</sequence>
<organism evidence="6 7">
    <name type="scientific">Paracoccus methylarcula</name>
    <dbReference type="NCBI Taxonomy" id="72022"/>
    <lineage>
        <taxon>Bacteria</taxon>
        <taxon>Pseudomonadati</taxon>
        <taxon>Pseudomonadota</taxon>
        <taxon>Alphaproteobacteria</taxon>
        <taxon>Rhodobacterales</taxon>
        <taxon>Paracoccaceae</taxon>
        <taxon>Paracoccus</taxon>
    </lineage>
</organism>
<evidence type="ECO:0000256" key="4">
    <source>
        <dbReference type="ARBA" id="ARBA00038306"/>
    </source>
</evidence>
<dbReference type="OrthoDB" id="268975at2"/>
<dbReference type="Gene3D" id="2.40.160.20">
    <property type="match status" value="1"/>
</dbReference>
<dbReference type="InterPro" id="IPR051692">
    <property type="entry name" value="OMP-like"/>
</dbReference>
<protein>
    <submittedName>
        <fullName evidence="6">Porin family protein</fullName>
    </submittedName>
</protein>
<evidence type="ECO:0000256" key="1">
    <source>
        <dbReference type="ARBA" id="ARBA00004370"/>
    </source>
</evidence>
<dbReference type="NCBIfam" id="TIGR01414">
    <property type="entry name" value="autotrans_barl"/>
    <property type="match status" value="1"/>
</dbReference>